<feature type="active site" description="Proton acceptor" evidence="8">
    <location>
        <position position="197"/>
    </location>
</feature>
<comment type="caution">
    <text evidence="10">The sequence shown here is derived from an EMBL/GenBank/DDBJ whole genome shotgun (WGS) entry which is preliminary data.</text>
</comment>
<evidence type="ECO:0000256" key="3">
    <source>
        <dbReference type="ARBA" id="ARBA00013080"/>
    </source>
</evidence>
<evidence type="ECO:0000256" key="4">
    <source>
        <dbReference type="ARBA" id="ARBA00022605"/>
    </source>
</evidence>
<protein>
    <recommendedName>
        <fullName evidence="3 8">Diaminopimelate epimerase</fullName>
        <shortName evidence="8">DAP epimerase</shortName>
        <ecNumber evidence="3 8">5.1.1.7</ecNumber>
    </recommendedName>
    <alternativeName>
        <fullName evidence="8">PLP-independent amino acid racemase</fullName>
    </alternativeName>
</protein>
<dbReference type="InterPro" id="IPR001653">
    <property type="entry name" value="DAP_epimerase_DapF"/>
</dbReference>
<evidence type="ECO:0000256" key="6">
    <source>
        <dbReference type="ARBA" id="ARBA00023235"/>
    </source>
</evidence>
<feature type="site" description="Could be important to modulate the pK values of the two catalytic cysteine residues" evidence="8">
    <location>
        <position position="138"/>
    </location>
</feature>
<evidence type="ECO:0000313" key="11">
    <source>
        <dbReference type="Proteomes" id="UP000240572"/>
    </source>
</evidence>
<evidence type="ECO:0000256" key="5">
    <source>
        <dbReference type="ARBA" id="ARBA00023154"/>
    </source>
</evidence>
<dbReference type="EC" id="5.1.1.7" evidence="3 8"/>
<comment type="subunit">
    <text evidence="8">Homodimer.</text>
</comment>
<sequence length="259" mass="27896">MEITFYKYQGAGNDFVLIDNREGNVSLSTAQVAQICDRHFGVGADGLMYLQHSQDADFEMVYFNSDGNESTMCGNGGRCIAAFAHRLGAAGTSMRFMAIDGMHEATINTDGTVALQMQDVTDITFAGTYEILDTGSPHYVQWVTDTGAIDVFATGRSIRNEDRFQPKGINVNFVSRKGDTLVIRTYERGVEDETLACGTGVTAAAIVSAGRNTGRFDIPVKAVGGDLRVTFEKQEATNATHIVLTGGAQFVFKGSIDVA</sequence>
<feature type="binding site" evidence="8">
    <location>
        <position position="64"/>
    </location>
    <ligand>
        <name>substrate</name>
    </ligand>
</feature>
<comment type="pathway">
    <text evidence="1 8">Amino-acid biosynthesis; L-lysine biosynthesis via DAP pathway; DL-2,6-diaminopimelate from LL-2,6-diaminopimelate: step 1/1.</text>
</comment>
<comment type="function">
    <text evidence="8">Catalyzes the stereoinversion of LL-2,6-diaminopimelate (L,L-DAP) to meso-diaminopimelate (meso-DAP), a precursor of L-lysine and an essential component of the bacterial peptidoglycan.</text>
</comment>
<dbReference type="GO" id="GO:0009089">
    <property type="term" value="P:lysine biosynthetic process via diaminopimelate"/>
    <property type="evidence" value="ECO:0007669"/>
    <property type="project" value="UniProtKB-UniRule"/>
</dbReference>
<dbReference type="GO" id="GO:0005829">
    <property type="term" value="C:cytosol"/>
    <property type="evidence" value="ECO:0007669"/>
    <property type="project" value="TreeGrafter"/>
</dbReference>
<evidence type="ECO:0000256" key="8">
    <source>
        <dbReference type="HAMAP-Rule" id="MF_00197"/>
    </source>
</evidence>
<dbReference type="PANTHER" id="PTHR31689">
    <property type="entry name" value="DIAMINOPIMELATE EPIMERASE, CHLOROPLASTIC"/>
    <property type="match status" value="1"/>
</dbReference>
<evidence type="ECO:0000256" key="2">
    <source>
        <dbReference type="ARBA" id="ARBA00010219"/>
    </source>
</evidence>
<dbReference type="PANTHER" id="PTHR31689:SF0">
    <property type="entry name" value="DIAMINOPIMELATE EPIMERASE"/>
    <property type="match status" value="1"/>
</dbReference>
<feature type="binding site" evidence="8">
    <location>
        <position position="170"/>
    </location>
    <ligand>
        <name>substrate</name>
    </ligand>
</feature>
<feature type="binding site" evidence="8">
    <location>
        <begin position="198"/>
        <end position="199"/>
    </location>
    <ligand>
        <name>substrate</name>
    </ligand>
</feature>
<dbReference type="HAMAP" id="MF_00197">
    <property type="entry name" value="DAP_epimerase"/>
    <property type="match status" value="1"/>
</dbReference>
<proteinExistence type="inferred from homology"/>
<dbReference type="Pfam" id="PF01678">
    <property type="entry name" value="DAP_epimerase"/>
    <property type="match status" value="2"/>
</dbReference>
<dbReference type="PROSITE" id="PS01326">
    <property type="entry name" value="DAP_EPIMERASE"/>
    <property type="match status" value="1"/>
</dbReference>
<dbReference type="EMBL" id="PYGD01000009">
    <property type="protein sequence ID" value="PSK90092.1"/>
    <property type="molecule type" value="Genomic_DNA"/>
</dbReference>
<evidence type="ECO:0000256" key="1">
    <source>
        <dbReference type="ARBA" id="ARBA00005196"/>
    </source>
</evidence>
<evidence type="ECO:0000256" key="7">
    <source>
        <dbReference type="ARBA" id="ARBA00051712"/>
    </source>
</evidence>
<feature type="site" description="Could be important to modulate the pK values of the two catalytic cysteine residues" evidence="8">
    <location>
        <position position="187"/>
    </location>
</feature>
<accession>A0A2P8CYP6</accession>
<feature type="binding site" evidence="8">
    <location>
        <begin position="187"/>
        <end position="188"/>
    </location>
    <ligand>
        <name>substrate</name>
    </ligand>
</feature>
<dbReference type="NCBIfam" id="TIGR00652">
    <property type="entry name" value="DapF"/>
    <property type="match status" value="1"/>
</dbReference>
<evidence type="ECO:0000256" key="9">
    <source>
        <dbReference type="PROSITE-ProRule" id="PRU10125"/>
    </source>
</evidence>
<gene>
    <name evidence="8" type="primary">dapF</name>
    <name evidence="10" type="ORF">B0I18_10998</name>
</gene>
<comment type="similarity">
    <text evidence="2 8">Belongs to the diaminopimelate epimerase family.</text>
</comment>
<dbReference type="RefSeq" id="WP_181358540.1">
    <property type="nucleotide sequence ID" value="NZ_PYGD01000009.1"/>
</dbReference>
<feature type="binding site" evidence="8">
    <location>
        <begin position="74"/>
        <end position="75"/>
    </location>
    <ligand>
        <name>substrate</name>
    </ligand>
</feature>
<evidence type="ECO:0000313" key="10">
    <source>
        <dbReference type="EMBL" id="PSK90092.1"/>
    </source>
</evidence>
<feature type="active site" description="Proton donor" evidence="8">
    <location>
        <position position="73"/>
    </location>
</feature>
<dbReference type="SUPFAM" id="SSF54506">
    <property type="entry name" value="Diaminopimelate epimerase-like"/>
    <property type="match status" value="2"/>
</dbReference>
<comment type="subcellular location">
    <subcellularLocation>
        <location evidence="8">Cytoplasm</location>
    </subcellularLocation>
</comment>
<name>A0A2P8CYP6_9BACT</name>
<keyword evidence="4 8" id="KW-0028">Amino-acid biosynthesis</keyword>
<feature type="binding site" evidence="8">
    <location>
        <position position="13"/>
    </location>
    <ligand>
        <name>substrate</name>
    </ligand>
</feature>
<reference evidence="10 11" key="1">
    <citation type="submission" date="2018-03" db="EMBL/GenBank/DDBJ databases">
        <title>Genomic Encyclopedia of Type Strains, Phase III (KMG-III): the genomes of soil and plant-associated and newly described type strains.</title>
        <authorList>
            <person name="Whitman W."/>
        </authorList>
    </citation>
    <scope>NUCLEOTIDE SEQUENCE [LARGE SCALE GENOMIC DNA]</scope>
    <source>
        <strain evidence="10 11">CGMCC 1.12700</strain>
    </source>
</reference>
<keyword evidence="8" id="KW-0963">Cytoplasm</keyword>
<dbReference type="InterPro" id="IPR018510">
    <property type="entry name" value="DAP_epimerase_AS"/>
</dbReference>
<dbReference type="AlphaFoldDB" id="A0A2P8CYP6"/>
<dbReference type="Gene3D" id="3.10.310.10">
    <property type="entry name" value="Diaminopimelate Epimerase, Chain A, domain 1"/>
    <property type="match status" value="2"/>
</dbReference>
<keyword evidence="6 8" id="KW-0413">Isomerase</keyword>
<organism evidence="10 11">
    <name type="scientific">Taibaiella chishuiensis</name>
    <dbReference type="NCBI Taxonomy" id="1434707"/>
    <lineage>
        <taxon>Bacteria</taxon>
        <taxon>Pseudomonadati</taxon>
        <taxon>Bacteroidota</taxon>
        <taxon>Chitinophagia</taxon>
        <taxon>Chitinophagales</taxon>
        <taxon>Chitinophagaceae</taxon>
        <taxon>Taibaiella</taxon>
    </lineage>
</organism>
<feature type="active site" evidence="9">
    <location>
        <position position="73"/>
    </location>
</feature>
<dbReference type="UniPathway" id="UPA00034">
    <property type="reaction ID" value="UER00025"/>
</dbReference>
<dbReference type="GO" id="GO:0008837">
    <property type="term" value="F:diaminopimelate epimerase activity"/>
    <property type="evidence" value="ECO:0007669"/>
    <property type="project" value="UniProtKB-UniRule"/>
</dbReference>
<keyword evidence="11" id="KW-1185">Reference proteome</keyword>
<comment type="caution">
    <text evidence="8">Lacks conserved residue(s) required for the propagation of feature annotation.</text>
</comment>
<dbReference type="Proteomes" id="UP000240572">
    <property type="component" value="Unassembled WGS sequence"/>
</dbReference>
<keyword evidence="5 8" id="KW-0457">Lysine biosynthesis</keyword>
<comment type="catalytic activity">
    <reaction evidence="7 8">
        <text>(2S,6S)-2,6-diaminopimelate = meso-2,6-diaminopimelate</text>
        <dbReference type="Rhea" id="RHEA:15393"/>
        <dbReference type="ChEBI" id="CHEBI:57609"/>
        <dbReference type="ChEBI" id="CHEBI:57791"/>
        <dbReference type="EC" id="5.1.1.7"/>
    </reaction>
</comment>